<protein>
    <submittedName>
        <fullName evidence="2">Uncharacterized protein</fullName>
    </submittedName>
</protein>
<feature type="region of interest" description="Disordered" evidence="1">
    <location>
        <begin position="165"/>
        <end position="185"/>
    </location>
</feature>
<organism evidence="2">
    <name type="scientific">mine drainage metagenome</name>
    <dbReference type="NCBI Taxonomy" id="410659"/>
    <lineage>
        <taxon>unclassified sequences</taxon>
        <taxon>metagenomes</taxon>
        <taxon>ecological metagenomes</taxon>
    </lineage>
</organism>
<sequence>MSRTGVSKRVSNRRSRLVTMPTTLPFSITGKPEMPCCMASCTTSRTLTVGEMVMGSRSTPDSKRLTRATSAAWALALKFLWMMPIPPSCAMAMASRDSVTVSIAAETRGILREILRVRRVARLVSLGNTWEYAGTNSTSSKVSAFPTRRIDASRQKQIIKGRRDFQMCRRNSKNGPGLPTPPGER</sequence>
<evidence type="ECO:0000256" key="1">
    <source>
        <dbReference type="SAM" id="MobiDB-lite"/>
    </source>
</evidence>
<name>A0A1J5NY35_9ZZZZ</name>
<dbReference type="EMBL" id="MLJW01008799">
    <property type="protein sequence ID" value="OIQ63674.1"/>
    <property type="molecule type" value="Genomic_DNA"/>
</dbReference>
<proteinExistence type="predicted"/>
<reference evidence="2" key="1">
    <citation type="submission" date="2016-10" db="EMBL/GenBank/DDBJ databases">
        <title>Sequence of Gallionella enrichment culture.</title>
        <authorList>
            <person name="Poehlein A."/>
            <person name="Muehling M."/>
            <person name="Daniel R."/>
        </authorList>
    </citation>
    <scope>NUCLEOTIDE SEQUENCE</scope>
</reference>
<dbReference type="AlphaFoldDB" id="A0A1J5NY35"/>
<evidence type="ECO:0000313" key="2">
    <source>
        <dbReference type="EMBL" id="OIQ63674.1"/>
    </source>
</evidence>
<accession>A0A1J5NY35</accession>
<comment type="caution">
    <text evidence="2">The sequence shown here is derived from an EMBL/GenBank/DDBJ whole genome shotgun (WGS) entry which is preliminary data.</text>
</comment>
<gene>
    <name evidence="2" type="ORF">GALL_547840</name>
</gene>